<dbReference type="PANTHER" id="PTHR34824:SF1">
    <property type="entry name" value="HEAT-INDUCIBLE TRANSCRIPTION REPRESSOR HRCA"/>
    <property type="match status" value="1"/>
</dbReference>
<sequence>MRARQILRCVILEHITTGEPVGSRVLSEKTGLHLSPASIRNILSHLEDNGISPSINPIRVQGERR</sequence>
<proteinExistence type="predicted"/>
<dbReference type="GO" id="GO:0003677">
    <property type="term" value="F:DNA binding"/>
    <property type="evidence" value="ECO:0007669"/>
    <property type="project" value="InterPro"/>
</dbReference>
<dbReference type="SUPFAM" id="SSF46785">
    <property type="entry name" value="Winged helix' DNA-binding domain"/>
    <property type="match status" value="1"/>
</dbReference>
<evidence type="ECO:0000313" key="6">
    <source>
        <dbReference type="Proteomes" id="UP000185544"/>
    </source>
</evidence>
<accession>A0A1L6MWU8</accession>
<dbReference type="OrthoDB" id="9783139at2"/>
<name>A0A1L6MWU8_9BACT</name>
<dbReference type="EMBL" id="CP016908">
    <property type="protein sequence ID" value="APR99898.1"/>
    <property type="molecule type" value="Genomic_DNA"/>
</dbReference>
<reference evidence="5 6" key="1">
    <citation type="submission" date="2016-08" db="EMBL/GenBank/DDBJ databases">
        <title>Identification and validation of antigenic proteins from Pajaroellobacter abortibovis using de-novo genome sequence assembly and reverse vaccinology.</title>
        <authorList>
            <person name="Welly B.T."/>
            <person name="Miller M.R."/>
            <person name="Stott J.L."/>
            <person name="Blanchard M.T."/>
            <person name="Islas-Trejo A.D."/>
            <person name="O'Rourke S.M."/>
            <person name="Young A.E."/>
            <person name="Medrano J.F."/>
            <person name="Van Eenennaam A.L."/>
        </authorList>
    </citation>
    <scope>NUCLEOTIDE SEQUENCE [LARGE SCALE GENOMIC DNA]</scope>
    <source>
        <strain evidence="5 6">BTF92-0548A/99-0131</strain>
    </source>
</reference>
<keyword evidence="6" id="KW-1185">Reference proteome</keyword>
<evidence type="ECO:0000256" key="1">
    <source>
        <dbReference type="ARBA" id="ARBA00022491"/>
    </source>
</evidence>
<dbReference type="InterPro" id="IPR002571">
    <property type="entry name" value="HrcA"/>
</dbReference>
<protein>
    <submittedName>
        <fullName evidence="5">Uncharacterized protein</fullName>
    </submittedName>
</protein>
<dbReference type="GO" id="GO:0045892">
    <property type="term" value="P:negative regulation of DNA-templated transcription"/>
    <property type="evidence" value="ECO:0007669"/>
    <property type="project" value="TreeGrafter"/>
</dbReference>
<dbReference type="InterPro" id="IPR036388">
    <property type="entry name" value="WH-like_DNA-bd_sf"/>
</dbReference>
<keyword evidence="4" id="KW-0804">Transcription</keyword>
<gene>
    <name evidence="5" type="ORF">BCY86_03795</name>
</gene>
<keyword evidence="1" id="KW-0678">Repressor</keyword>
<dbReference type="RefSeq" id="WP_075276548.1">
    <property type="nucleotide sequence ID" value="NZ_CP016908.1"/>
</dbReference>
<dbReference type="AlphaFoldDB" id="A0A1L6MWU8"/>
<dbReference type="InterPro" id="IPR036390">
    <property type="entry name" value="WH_DNA-bd_sf"/>
</dbReference>
<dbReference type="PANTHER" id="PTHR34824">
    <property type="entry name" value="HEAT-INDUCIBLE TRANSCRIPTION REPRESSOR HRCA"/>
    <property type="match status" value="1"/>
</dbReference>
<evidence type="ECO:0000256" key="4">
    <source>
        <dbReference type="ARBA" id="ARBA00023163"/>
    </source>
</evidence>
<keyword evidence="2" id="KW-0805">Transcription regulation</keyword>
<dbReference type="Gene3D" id="1.10.10.10">
    <property type="entry name" value="Winged helix-like DNA-binding domain superfamily/Winged helix DNA-binding domain"/>
    <property type="match status" value="1"/>
</dbReference>
<evidence type="ECO:0000256" key="3">
    <source>
        <dbReference type="ARBA" id="ARBA00023016"/>
    </source>
</evidence>
<dbReference type="Proteomes" id="UP000185544">
    <property type="component" value="Chromosome"/>
</dbReference>
<dbReference type="STRING" id="1882918.BCY86_03795"/>
<evidence type="ECO:0000313" key="5">
    <source>
        <dbReference type="EMBL" id="APR99898.1"/>
    </source>
</evidence>
<dbReference type="KEGG" id="pabo:BCY86_03795"/>
<evidence type="ECO:0000256" key="2">
    <source>
        <dbReference type="ARBA" id="ARBA00023015"/>
    </source>
</evidence>
<organism evidence="5 6">
    <name type="scientific">Pajaroellobacter abortibovis</name>
    <dbReference type="NCBI Taxonomy" id="1882918"/>
    <lineage>
        <taxon>Bacteria</taxon>
        <taxon>Pseudomonadati</taxon>
        <taxon>Myxococcota</taxon>
        <taxon>Polyangia</taxon>
        <taxon>Polyangiales</taxon>
        <taxon>Polyangiaceae</taxon>
    </lineage>
</organism>
<keyword evidence="3" id="KW-0346">Stress response</keyword>